<dbReference type="KEGG" id="can:Cyan10605_1021"/>
<dbReference type="STRING" id="755178.Cyan10605_1021"/>
<feature type="domain" description="Calx-beta" evidence="6">
    <location>
        <begin position="844"/>
        <end position="946"/>
    </location>
</feature>
<keyword evidence="1" id="KW-0732">Signal</keyword>
<dbReference type="Pfam" id="PF03160">
    <property type="entry name" value="Calx-beta"/>
    <property type="match status" value="1"/>
</dbReference>
<dbReference type="GO" id="GO:0016020">
    <property type="term" value="C:membrane"/>
    <property type="evidence" value="ECO:0007669"/>
    <property type="project" value="InterPro"/>
</dbReference>
<feature type="compositionally biased region" description="Gly residues" evidence="5">
    <location>
        <begin position="2657"/>
        <end position="2676"/>
    </location>
</feature>
<dbReference type="HOGENOM" id="CLU_226274_0_0_3"/>
<keyword evidence="3" id="KW-0106">Calcium</keyword>
<dbReference type="Pfam" id="PF18885">
    <property type="entry name" value="DUF5648"/>
    <property type="match status" value="1"/>
</dbReference>
<dbReference type="InterPro" id="IPR013519">
    <property type="entry name" value="Int_alpha_beta-p"/>
</dbReference>
<keyword evidence="7" id="KW-0401">Integrin</keyword>
<evidence type="ECO:0000256" key="4">
    <source>
        <dbReference type="ARBA" id="ARBA00023180"/>
    </source>
</evidence>
<dbReference type="Gene3D" id="2.120.10.10">
    <property type="match status" value="1"/>
</dbReference>
<reference evidence="8" key="1">
    <citation type="journal article" date="2013" name="Proc. Natl. Acad. Sci. U.S.A.">
        <title>Improving the coverage of the cyanobacterial phylum using diversity-driven genome sequencing.</title>
        <authorList>
            <person name="Shih P.M."/>
            <person name="Wu D."/>
            <person name="Latifi A."/>
            <person name="Axen S.D."/>
            <person name="Fewer D.P."/>
            <person name="Talla E."/>
            <person name="Calteau A."/>
            <person name="Cai F."/>
            <person name="Tandeau de Marsac N."/>
            <person name="Rippka R."/>
            <person name="Herdman M."/>
            <person name="Sivonen K."/>
            <person name="Coursin T."/>
            <person name="Laurent T."/>
            <person name="Goodwin L."/>
            <person name="Nolan M."/>
            <person name="Davenport K.W."/>
            <person name="Han C.S."/>
            <person name="Rubin E.M."/>
            <person name="Eisen J.A."/>
            <person name="Woyke T."/>
            <person name="Gugger M."/>
            <person name="Kerfeld C.A."/>
        </authorList>
    </citation>
    <scope>NUCLEOTIDE SEQUENCE [LARGE SCALE GENOMIC DNA]</scope>
    <source>
        <strain evidence="8">PCC 10605</strain>
    </source>
</reference>
<accession>K9Z351</accession>
<sequence length="2954" mass="309717">MTISTSVQTPTIAVDSNGRTHIVWNQNNVIYHSYFNPTSQRWVEAVPIANSVSSKEIKITTDVSSSPQNSSSAPGVFVSWIEGEENNREVKGTNGIINSLGQFDWSEVTDLTNDSVSDENIQLVTTKEGKIVLISEKVDRNNPQADIDLYTQVIDLSLDEPIHNNIEEFNPLSANSFRPNNALQLDTELDGGDIQVPGTFLITKENSRTLQLPLSFFNGQLEFKNAFALGGGFNFNNIIDGGDRSFSAFLQAQDELTGSLSFGKNKLSLKGRLQGKAEVDLALDGDGNSVSVSDSLRLRGEYERNLLPGKTTFDISVGFLNPDSSFTLLAGEVKLGVLMDLAFTLKQKWGPFPFDFTPSSQNRTLENSVGGSSLQLNTLAEEENPDLWFNLVRADGTPAQPGDDPNQLYWMIDTDRAADEFFAPPSNSPSPNPSASLTEQELLDVDVTNTGIITFGIGLSGKLKLQVLNFTALDFESKLEILANVEVFPEQEFTSLQELLSLAVNLFGKKWSTMLSVEQNFTTSDLFVGINPNFIEGTSAIHAGNPIDANISSNLTDDTSPSVVTDENGNINAVWVKNTHDDSLSQILFAQSTNGENWSTPLPIPNSQGMNFDPVIEVTSSGQIVTVWSNTRDTDVFNQDGSVNQPKLSQSLGEATLLFSVSNDGVTWTEPLPINSSIAQPQSLTLKETSDGEVLVTWVIGGTDDGSGNTTDDQLFASFWNGNVWSEPLLITSGDLRLLENPVSTSLNGSPTVFWTEVNSSEDVEDDDQIVSIYSSSFDRQFNQWESPVIFKPDVSNLATPDNVLDVIEVSNDVSNQVVSDSLSDVFSQNRIIAENDARLFIPHDRDDLEEICCAARTSQLEVSPVKVRETDAEAVLIVRRTGDINDSVSFNYRTVSGSATAGADFVPQVGSLTFAPGEEFKEITIPLLDDNLAEKRLEQFKVIITSDHPQAHRRINGLRVGDGRVELVATITSIEDEPTELGAIDSGFILKADPQAMSGMSISPAGDINGDGVDDFLVGAPGKNDSKGVVYVVFGSSTVGVQDQELSLDNLDGSNGLIINGTNQDRLGSSIAFADLDGDNRQDLILGAPQNSGQSLSGKVYIVQGANLSQENEIDLNSTNALVLESNDPGNALGFKVVVADVTGDGIPDVIVSAPASDKIYVVNGTTIKNALNNNTPSLNLDELDANSVTILDTGTGQIGTGLGTADVNGDGIKDLLLGSPQANPVDFSASDDPSAQAPAFGGQVSVVFGGSGLNNSLDLSQLNGSNGFTLNGEGFFNPSNFDGDSTLTDPNLQPNFTIADSAGTNVVSIGDVNNDGVEDFIISASNSASGGINSLGRAYVIFGKTSGWSSEIDLANLNINDGFAIEGINTANIGGNTGFSVSGVGDVNNDLFDDFLISAPTLNTQGANSANGQSYLIFGGDNWSNFLNDGVLKLSDVNTLNQRVFVFNNPLNGTQLGIGLGAIGDVNNDGSPDFAMATPQVFPDQEESNIFVAFGHEWVGPGGSLDVTKLRSDNGTVFQPPTNNEIGTVSLGGDINGDGYADTVIVDAGFGGSGGQIVYLSFGSDPMQPSTLLESVSITLNNDGLILGSQTVDSGDFNNDGVEDFIVARSGSPNDTYATVIFGNTNQSFWSSIDPNTGININDLLTENGGVQITVPNISNQGDDVNLSMGDFNGDGVDDVLVNSANLNPFIIFGDHDFTSGTVSSINVLNQSLPIQTEINFPISSVSDVGDVNGDGFTDFALLGIDEDDNSLVNYLLFGSSNLDSEASINLNTINGNNGVKMSASVPQLNLRDQGAVGSVQGVGDINGDGVDDFVLGITNLLQGSVGGEVYVIFGDRNLGDNSSFDLNDLNGNDGFLISTTGRDALGFSVTGGGDINGDGYDDLVIGAPSDDIINVAGATTQGTTYTVFGGENIGESGSINVEDLDGANGFASVGARNLSFAGTSVGQLKDVNGDGFADMGIGAQGDNSQEVAGLAYNVFGGDFTANVTYQGTINNDILSATQLATESAPHIMNGGQGNDVLQSAGVNRNADGRVVMKGGQGNDLLSIGSLLFDRMDGGSGEDTLQLNSFILSSNNLDLTDRTVGSRIQGIEIIDLGFNNRVTLNLETLTSLSDTTNTFKVLGHSSFVVANDFAQWIKQDPVTIDDVIFDQYINQGTRLLIQQDLDSNGRNQNVFQSTAISDVVVNGTESDDVISSSSLNSLRANVIHGLGGDDLIDVSDTQGEHIIHGGAGLDRIIVSKNDTAFGSLGDDTFEALENSENNILHGDEGNDTFLPGKNNQAFGGQGRDRFFMQGEGKNLVWGGQDIDEFWIADQDFPSSFNAIMDFELGVDTIGLKGFAGREEEIKLFQFGTDTLISLGNQHLARVQGINPNFLKITSQGNDLLILAQEISTITVTNTNDSGDGSLRQAIIDANNTPEQEIIDLSGIGGRTIQLQSPLPTIISDLIIQTAGPLGTPTIKAPNSQFNNIFTLGGVNFNLSYANLQNGFARGGNGVTGGGGGLGAGGAINTSNYLATVTLDNIVFDSNQAVGGNGTTGARGGGGEFAGTPDDQPQSGGNGGSFNINGTNAPGFGGSGGSIENGESGGRGGNGGNTNVVGYGGGGAGGGGGGSGGTLGGSATNGGDGGDGGFGGFGAGGGAGGGGGGAGPSGPSNRAGNGGAGGAGGNFAGNGTGGSKGEDPEFASGSSPGNGGTGGGGAGLGGALFIQYANVTITNSIFSDNRAQGGSGGNNGQGLGGAIFIDDGNSTVTGSNLTFNNNSAPNSEGGEFAGINGESQNNNDVFGTIKSISSAQEELFAVPSPQELERDSLLTITFNRFRNNDGGYLYTDEIESRIVSQSFPNFIQEGSAFKVSTREDDNLIRFNRFQNSDKPGSYLYAGEAESANIRENFPNFVEEGIAFYAYAGNADVGTDFFRFQNNQQPGVYIYVAEEERNTILENFPQFTFEGVAFEALG</sequence>
<dbReference type="Gene3D" id="2.130.10.130">
    <property type="entry name" value="Integrin alpha, N-terminal"/>
    <property type="match status" value="6"/>
</dbReference>
<dbReference type="EMBL" id="CP003947">
    <property type="protein sequence ID" value="AFZ53147.1"/>
    <property type="molecule type" value="Genomic_DNA"/>
</dbReference>
<dbReference type="InterPro" id="IPR036278">
    <property type="entry name" value="Sialidase_sf"/>
</dbReference>
<dbReference type="SMART" id="SM00191">
    <property type="entry name" value="Int_alpha"/>
    <property type="match status" value="12"/>
</dbReference>
<keyword evidence="8" id="KW-1185">Reference proteome</keyword>
<dbReference type="PANTHER" id="PTHR13412">
    <property type="entry name" value="T-CELL IMMUNOMODULATORY PROTEIN HOMOLOG"/>
    <property type="match status" value="1"/>
</dbReference>
<keyword evidence="2" id="KW-0677">Repeat</keyword>
<dbReference type="PRINTS" id="PR00313">
    <property type="entry name" value="CABNDNGRPT"/>
</dbReference>
<dbReference type="PROSITE" id="PS51470">
    <property type="entry name" value="FG_GAP"/>
    <property type="match status" value="3"/>
</dbReference>
<dbReference type="SUPFAM" id="SSF69318">
    <property type="entry name" value="Integrin alpha N-terminal domain"/>
    <property type="match status" value="3"/>
</dbReference>
<dbReference type="SUPFAM" id="SSF51120">
    <property type="entry name" value="beta-Roll"/>
    <property type="match status" value="1"/>
</dbReference>
<evidence type="ECO:0000313" key="8">
    <source>
        <dbReference type="Proteomes" id="UP000010480"/>
    </source>
</evidence>
<dbReference type="InterPro" id="IPR011049">
    <property type="entry name" value="Serralysin-like_metalloprot_C"/>
</dbReference>
<dbReference type="SMART" id="SM00237">
    <property type="entry name" value="Calx_beta"/>
    <property type="match status" value="1"/>
</dbReference>
<evidence type="ECO:0000256" key="5">
    <source>
        <dbReference type="SAM" id="MobiDB-lite"/>
    </source>
</evidence>
<evidence type="ECO:0000256" key="3">
    <source>
        <dbReference type="ARBA" id="ARBA00022837"/>
    </source>
</evidence>
<proteinExistence type="predicted"/>
<dbReference type="PANTHER" id="PTHR13412:SF0">
    <property type="entry name" value="T-CELL IMMUNOMODULATORY PROTEIN"/>
    <property type="match status" value="1"/>
</dbReference>
<dbReference type="InterPro" id="IPR043708">
    <property type="entry name" value="DUF5648"/>
</dbReference>
<dbReference type="eggNOG" id="COG2931">
    <property type="taxonomic scope" value="Bacteria"/>
</dbReference>
<feature type="region of interest" description="Disordered" evidence="5">
    <location>
        <begin position="2534"/>
        <end position="2594"/>
    </location>
</feature>
<dbReference type="GO" id="GO:0007229">
    <property type="term" value="P:integrin-mediated signaling pathway"/>
    <property type="evidence" value="ECO:0007669"/>
    <property type="project" value="UniProtKB-KW"/>
</dbReference>
<dbReference type="InterPro" id="IPR003644">
    <property type="entry name" value="Calx_beta"/>
</dbReference>
<evidence type="ECO:0000313" key="7">
    <source>
        <dbReference type="EMBL" id="AFZ53147.1"/>
    </source>
</evidence>
<name>K9Z351_CYAAP</name>
<evidence type="ECO:0000256" key="1">
    <source>
        <dbReference type="ARBA" id="ARBA00022729"/>
    </source>
</evidence>
<feature type="compositionally biased region" description="Low complexity" evidence="5">
    <location>
        <begin position="2562"/>
        <end position="2571"/>
    </location>
</feature>
<dbReference type="Proteomes" id="UP000010480">
    <property type="component" value="Chromosome"/>
</dbReference>
<dbReference type="RefSeq" id="WP_015218878.1">
    <property type="nucleotide sequence ID" value="NC_019776.1"/>
</dbReference>
<protein>
    <submittedName>
        <fullName evidence="7">Na-Ca exchanger/integrin-beta4</fullName>
    </submittedName>
</protein>
<gene>
    <name evidence="7" type="ordered locus">Cyan10605_1021</name>
</gene>
<feature type="compositionally biased region" description="Gly residues" evidence="5">
    <location>
        <begin position="2572"/>
        <end position="2594"/>
    </location>
</feature>
<evidence type="ECO:0000256" key="2">
    <source>
        <dbReference type="ARBA" id="ARBA00022737"/>
    </source>
</evidence>
<dbReference type="InterPro" id="IPR013517">
    <property type="entry name" value="FG-GAP"/>
</dbReference>
<dbReference type="InterPro" id="IPR038081">
    <property type="entry name" value="CalX-like_sf"/>
</dbReference>
<keyword evidence="4" id="KW-0325">Glycoprotein</keyword>
<evidence type="ECO:0000259" key="6">
    <source>
        <dbReference type="SMART" id="SM00237"/>
    </source>
</evidence>
<dbReference type="Pfam" id="PF01839">
    <property type="entry name" value="FG-GAP"/>
    <property type="match status" value="4"/>
</dbReference>
<feature type="region of interest" description="Disordered" evidence="5">
    <location>
        <begin position="2641"/>
        <end position="2695"/>
    </location>
</feature>
<dbReference type="PATRIC" id="fig|755178.3.peg.1082"/>
<dbReference type="Gene3D" id="2.60.40.2030">
    <property type="match status" value="1"/>
</dbReference>
<dbReference type="SUPFAM" id="SSF50939">
    <property type="entry name" value="Sialidases"/>
    <property type="match status" value="1"/>
</dbReference>
<dbReference type="InterPro" id="IPR028994">
    <property type="entry name" value="Integrin_alpha_N"/>
</dbReference>
<dbReference type="SUPFAM" id="SSF141072">
    <property type="entry name" value="CalX-like"/>
    <property type="match status" value="1"/>
</dbReference>
<feature type="compositionally biased region" description="Gly residues" evidence="5">
    <location>
        <begin position="2534"/>
        <end position="2546"/>
    </location>
</feature>
<organism evidence="7 8">
    <name type="scientific">Cyanobacterium aponinum (strain PCC 10605)</name>
    <dbReference type="NCBI Taxonomy" id="755178"/>
    <lineage>
        <taxon>Bacteria</taxon>
        <taxon>Bacillati</taxon>
        <taxon>Cyanobacteriota</taxon>
        <taxon>Cyanophyceae</taxon>
        <taxon>Oscillatoriophycideae</taxon>
        <taxon>Chroococcales</taxon>
        <taxon>Geminocystaceae</taxon>
        <taxon>Cyanobacterium</taxon>
    </lineage>
</organism>
<dbReference type="InterPro" id="IPR024881">
    <property type="entry name" value="Tip"/>
</dbReference>